<organism evidence="3 4">
    <name type="scientific">Nonomuraea recticatena</name>
    <dbReference type="NCBI Taxonomy" id="46178"/>
    <lineage>
        <taxon>Bacteria</taxon>
        <taxon>Bacillati</taxon>
        <taxon>Actinomycetota</taxon>
        <taxon>Actinomycetes</taxon>
        <taxon>Streptosporangiales</taxon>
        <taxon>Streptosporangiaceae</taxon>
        <taxon>Nonomuraea</taxon>
    </lineage>
</organism>
<dbReference type="PANTHER" id="PTHR43794:SF11">
    <property type="entry name" value="AMIDOHYDROLASE-RELATED DOMAIN-CONTAINING PROTEIN"/>
    <property type="match status" value="1"/>
</dbReference>
<dbReference type="Pfam" id="PF01979">
    <property type="entry name" value="Amidohydro_1"/>
    <property type="match status" value="1"/>
</dbReference>
<dbReference type="SUPFAM" id="SSF51556">
    <property type="entry name" value="Metallo-dependent hydrolases"/>
    <property type="match status" value="1"/>
</dbReference>
<dbReference type="Gene3D" id="3.20.20.140">
    <property type="entry name" value="Metal-dependent hydrolases"/>
    <property type="match status" value="1"/>
</dbReference>
<accession>A0ABN3R4H8</accession>
<dbReference type="InterPro" id="IPR011059">
    <property type="entry name" value="Metal-dep_hydrolase_composite"/>
</dbReference>
<dbReference type="PANTHER" id="PTHR43794">
    <property type="entry name" value="AMINOHYDROLASE SSNA-RELATED"/>
    <property type="match status" value="1"/>
</dbReference>
<evidence type="ECO:0000256" key="1">
    <source>
        <dbReference type="ARBA" id="ARBA00022801"/>
    </source>
</evidence>
<dbReference type="InterPro" id="IPR006680">
    <property type="entry name" value="Amidohydro-rel"/>
</dbReference>
<dbReference type="EMBL" id="BAAATE010000001">
    <property type="protein sequence ID" value="GAA2643341.1"/>
    <property type="molecule type" value="Genomic_DNA"/>
</dbReference>
<gene>
    <name evidence="3" type="ORF">GCM10010412_003850</name>
</gene>
<evidence type="ECO:0000313" key="4">
    <source>
        <dbReference type="Proteomes" id="UP001501666"/>
    </source>
</evidence>
<dbReference type="InterPro" id="IPR032466">
    <property type="entry name" value="Metal_Hydrolase"/>
</dbReference>
<sequence>MNNNSWIVKNGLVIDTEPQPVVLGEVDVLVTAGRIAAVGPDLGAEGIEVIDATGMIVLPGFVDSHRHTWQAAIRAVAPDTTLGDYVAHVLGELAPRLTPDDVHAGIAAGVRECLHGGITTLLDWSHVQFTPEHTDAAVDALTASGVRAVFGFCHGGADKSLMAPEGRRIREALTGDLVSMAVAAFGPEFGDLERAAGEWRLARELDVPVSVHMGGHGVESAGRGLDFLDAHGFLGAPRTTYIHANHYTDEHLKRIAGSGGSVSVSPFSEMALAIGYPVTGRARAAGVPASLSADAVTSGPGDMFAMMRAVHALERGRADAAGLGFTTRDALRMATIEGAEVVGLAEVTGSLRVGKQADLQLLRASSPSMAGAQDLIGAVVLNADTSAVDTVLVAGRVLKRDGMLVAG</sequence>
<keyword evidence="1" id="KW-0378">Hydrolase</keyword>
<evidence type="ECO:0000313" key="3">
    <source>
        <dbReference type="EMBL" id="GAA2643341.1"/>
    </source>
</evidence>
<evidence type="ECO:0000259" key="2">
    <source>
        <dbReference type="Pfam" id="PF01979"/>
    </source>
</evidence>
<proteinExistence type="predicted"/>
<name>A0ABN3R4H8_9ACTN</name>
<comment type="caution">
    <text evidence="3">The sequence shown here is derived from an EMBL/GenBank/DDBJ whole genome shotgun (WGS) entry which is preliminary data.</text>
</comment>
<dbReference type="Proteomes" id="UP001501666">
    <property type="component" value="Unassembled WGS sequence"/>
</dbReference>
<dbReference type="SUPFAM" id="SSF51338">
    <property type="entry name" value="Composite domain of metallo-dependent hydrolases"/>
    <property type="match status" value="1"/>
</dbReference>
<dbReference type="RefSeq" id="WP_346142682.1">
    <property type="nucleotide sequence ID" value="NZ_BAAATE010000001.1"/>
</dbReference>
<reference evidence="3 4" key="1">
    <citation type="journal article" date="2019" name="Int. J. Syst. Evol. Microbiol.">
        <title>The Global Catalogue of Microorganisms (GCM) 10K type strain sequencing project: providing services to taxonomists for standard genome sequencing and annotation.</title>
        <authorList>
            <consortium name="The Broad Institute Genomics Platform"/>
            <consortium name="The Broad Institute Genome Sequencing Center for Infectious Disease"/>
            <person name="Wu L."/>
            <person name="Ma J."/>
        </authorList>
    </citation>
    <scope>NUCLEOTIDE SEQUENCE [LARGE SCALE GENOMIC DNA]</scope>
    <source>
        <strain evidence="3 4">JCM 6835</strain>
    </source>
</reference>
<dbReference type="NCBIfam" id="NF006056">
    <property type="entry name" value="PRK08204.1"/>
    <property type="match status" value="1"/>
</dbReference>
<feature type="domain" description="Amidohydrolase-related" evidence="2">
    <location>
        <begin position="56"/>
        <end position="397"/>
    </location>
</feature>
<keyword evidence="4" id="KW-1185">Reference proteome</keyword>
<dbReference type="InterPro" id="IPR050287">
    <property type="entry name" value="MTA/SAH_deaminase"/>
</dbReference>
<protein>
    <submittedName>
        <fullName evidence="3">Amidohydrolase family protein</fullName>
    </submittedName>
</protein>
<dbReference type="Gene3D" id="2.30.40.10">
    <property type="entry name" value="Urease, subunit C, domain 1"/>
    <property type="match status" value="1"/>
</dbReference>